<dbReference type="SUPFAM" id="SSF55486">
    <property type="entry name" value="Metalloproteases ('zincins'), catalytic domain"/>
    <property type="match status" value="1"/>
</dbReference>
<dbReference type="OrthoDB" id="9772308at2"/>
<evidence type="ECO:0000256" key="5">
    <source>
        <dbReference type="ARBA" id="ARBA00023049"/>
    </source>
</evidence>
<proteinExistence type="inferred from homology"/>
<evidence type="ECO:0000313" key="12">
    <source>
        <dbReference type="Proteomes" id="UP000007161"/>
    </source>
</evidence>
<dbReference type="PANTHER" id="PTHR34217">
    <property type="entry name" value="METAL-DEPENDENT CARBOXYPEPTIDASE"/>
    <property type="match status" value="1"/>
</dbReference>
<sequence>MSALEDLKKRLRLISRYNTAAALLEWDFETMMPEKAAEERAEVIGEISGHAFEMSVSDETWNLVLNAEKELLESEVDKAIVRVAKKELEKSKKIPPELYKELSIETSKAQAAWEKAKTNNDFSIFQPHLEKIVELTKQIADKLGYEENRYDALLDMYEPGLKTSELKKIIEPLRDFLVNYLAKLEKGEKPDNEILKQFFPVEKQKELSIRALNLMNYDFKAGRMDVAMHPFTTTIGLNDVRITTRYNEHDLNDSLYSTIHEGGHALYEQGIPAEFSGLPIGDGASMGIHESQSRFWENIVGRSPEFWEYFYNDLVDVFPELKKYTPEDIFRATNYVERSLIRTEADEVTYNLHIMLRFEIEEALINDKIKVADLPKIWNEKMEKYLGVVPEKDSEGVLQDVHWAHGSFGYFPSYMLGNLYSAQLLYTMKKDIPDYNEAIRKGDFKPLLKWLRDKIHSKGKMYEPGELIKMATGEELNPEYFMKYIEEKFNKVYKI</sequence>
<evidence type="ECO:0000256" key="8">
    <source>
        <dbReference type="PIRNR" id="PIRNR006615"/>
    </source>
</evidence>
<evidence type="ECO:0000313" key="11">
    <source>
        <dbReference type="EMBL" id="AEX86390.1"/>
    </source>
</evidence>
<dbReference type="GO" id="GO:0008270">
    <property type="term" value="F:zinc ion binding"/>
    <property type="evidence" value="ECO:0007669"/>
    <property type="project" value="UniProtKB-ARBA"/>
</dbReference>
<dbReference type="HOGENOM" id="CLU_032916_1_1_0"/>
<evidence type="ECO:0000256" key="9">
    <source>
        <dbReference type="PIRSR" id="PIRSR006615-1"/>
    </source>
</evidence>
<dbReference type="RefSeq" id="WP_014297460.1">
    <property type="nucleotide sequence ID" value="NC_016751.1"/>
</dbReference>
<keyword evidence="12" id="KW-1185">Reference proteome</keyword>
<dbReference type="KEGG" id="mpz:Marpi_2014"/>
<comment type="function">
    <text evidence="8">Broad specificity carboxypetidase that releases amino acids sequentially from the C-terminus, including neutral, aromatic, polar and basic residues.</text>
</comment>
<dbReference type="CDD" id="cd06460">
    <property type="entry name" value="M32_Taq"/>
    <property type="match status" value="1"/>
</dbReference>
<dbReference type="EC" id="3.4.17.19" evidence="8"/>
<gene>
    <name evidence="11" type="ordered locus">Marpi_2014</name>
</gene>
<keyword evidence="4 8" id="KW-0378">Hydrolase</keyword>
<protein>
    <recommendedName>
        <fullName evidence="8">Metal-dependent carboxypeptidase</fullName>
        <ecNumber evidence="8">3.4.17.19</ecNumber>
    </recommendedName>
</protein>
<dbReference type="GO" id="GO:0006508">
    <property type="term" value="P:proteolysis"/>
    <property type="evidence" value="ECO:0007669"/>
    <property type="project" value="UniProtKB-UniRule"/>
</dbReference>
<dbReference type="eggNOG" id="COG2317">
    <property type="taxonomic scope" value="Bacteria"/>
</dbReference>
<dbReference type="InterPro" id="IPR001333">
    <property type="entry name" value="Peptidase_M32_Taq"/>
</dbReference>
<evidence type="ECO:0000256" key="7">
    <source>
        <dbReference type="ARBA" id="ARBA00061580"/>
    </source>
</evidence>
<evidence type="ECO:0000256" key="2">
    <source>
        <dbReference type="ARBA" id="ARBA00022670"/>
    </source>
</evidence>
<evidence type="ECO:0000256" key="3">
    <source>
        <dbReference type="ARBA" id="ARBA00022723"/>
    </source>
</evidence>
<name>H2J720_MARPK</name>
<evidence type="ECO:0000256" key="1">
    <source>
        <dbReference type="ARBA" id="ARBA00022645"/>
    </source>
</evidence>
<evidence type="ECO:0000256" key="10">
    <source>
        <dbReference type="PIRSR" id="PIRSR006615-2"/>
    </source>
</evidence>
<feature type="binding site" evidence="9">
    <location>
        <position position="264"/>
    </location>
    <ligand>
        <name>Zn(2+)</name>
        <dbReference type="ChEBI" id="CHEBI:29105"/>
        <note>catalytic</note>
    </ligand>
</feature>
<keyword evidence="9" id="KW-0862">Zinc</keyword>
<dbReference type="EMBL" id="CP003257">
    <property type="protein sequence ID" value="AEX86390.1"/>
    <property type="molecule type" value="Genomic_DNA"/>
</dbReference>
<dbReference type="PROSITE" id="PS52034">
    <property type="entry name" value="PEPTIDASE_M32"/>
    <property type="match status" value="1"/>
</dbReference>
<feature type="binding site" evidence="9">
    <location>
        <position position="290"/>
    </location>
    <ligand>
        <name>Zn(2+)</name>
        <dbReference type="ChEBI" id="CHEBI:29105"/>
        <note>catalytic</note>
    </ligand>
</feature>
<comment type="catalytic activity">
    <reaction evidence="6 8">
        <text>Release of a C-terminal amino acid with broad specificity, except for -Pro.</text>
        <dbReference type="EC" id="3.4.17.19"/>
    </reaction>
</comment>
<dbReference type="PANTHER" id="PTHR34217:SF1">
    <property type="entry name" value="CARBOXYPEPTIDASE 1"/>
    <property type="match status" value="1"/>
</dbReference>
<accession>H2J720</accession>
<keyword evidence="2 8" id="KW-0645">Protease</keyword>
<dbReference type="Pfam" id="PF02074">
    <property type="entry name" value="Peptidase_M32"/>
    <property type="match status" value="1"/>
</dbReference>
<organism evidence="11 12">
    <name type="scientific">Marinitoga piezophila (strain DSM 14283 / JCM 11233 / KA3)</name>
    <dbReference type="NCBI Taxonomy" id="443254"/>
    <lineage>
        <taxon>Bacteria</taxon>
        <taxon>Thermotogati</taxon>
        <taxon>Thermotogota</taxon>
        <taxon>Thermotogae</taxon>
        <taxon>Petrotogales</taxon>
        <taxon>Petrotogaceae</taxon>
        <taxon>Marinitoga</taxon>
    </lineage>
</organism>
<evidence type="ECO:0000256" key="4">
    <source>
        <dbReference type="ARBA" id="ARBA00022801"/>
    </source>
</evidence>
<keyword evidence="5 8" id="KW-0482">Metalloprotease</keyword>
<dbReference type="FunFam" id="1.10.1370.30:FF:000003">
    <property type="entry name" value="Thermostable carboxypeptidase 1"/>
    <property type="match status" value="1"/>
</dbReference>
<feature type="binding site" evidence="9">
    <location>
        <position position="260"/>
    </location>
    <ligand>
        <name>Zn(2+)</name>
        <dbReference type="ChEBI" id="CHEBI:29105"/>
        <note>catalytic</note>
    </ligand>
</feature>
<comment type="similarity">
    <text evidence="7 8">Belongs to the peptidase M32 family.</text>
</comment>
<reference evidence="11 12" key="1">
    <citation type="journal article" date="2012" name="J. Bacteriol.">
        <title>Complete Genome Sequence of the Thermophilic, Piezophilic, Heterotrophic Bacterium Marinitoga piezophila KA3.</title>
        <authorList>
            <person name="Lucas S."/>
            <person name="Han J."/>
            <person name="Lapidus A."/>
            <person name="Cheng J.F."/>
            <person name="Goodwin L.A."/>
            <person name="Pitluck S."/>
            <person name="Peters L."/>
            <person name="Mikhailova N."/>
            <person name="Teshima H."/>
            <person name="Detter J.C."/>
            <person name="Han C."/>
            <person name="Tapia R."/>
            <person name="Land M."/>
            <person name="Hauser L."/>
            <person name="Kyrpides N.C."/>
            <person name="Ivanova N."/>
            <person name="Pagani I."/>
            <person name="Vannier P."/>
            <person name="Oger P."/>
            <person name="Bartlett D.H."/>
            <person name="Noll K.M."/>
            <person name="Woyke T."/>
            <person name="Jebbar M."/>
        </authorList>
    </citation>
    <scope>NUCLEOTIDE SEQUENCE [LARGE SCALE GENOMIC DNA]</scope>
    <source>
        <strain evidence="12">DSM 14283 / JCM 11233 / KA3</strain>
    </source>
</reference>
<dbReference type="PRINTS" id="PR00998">
    <property type="entry name" value="CRBOXYPTASET"/>
</dbReference>
<reference evidence="12" key="2">
    <citation type="submission" date="2012-01" db="EMBL/GenBank/DDBJ databases">
        <title>Complete sequence of chromosome of Marinitoga piezophila KA3.</title>
        <authorList>
            <person name="Lucas S."/>
            <person name="Han J."/>
            <person name="Lapidus A."/>
            <person name="Cheng J.-F."/>
            <person name="Goodwin L."/>
            <person name="Pitluck S."/>
            <person name="Peters L."/>
            <person name="Mikhailova N."/>
            <person name="Teshima H."/>
            <person name="Detter J.C."/>
            <person name="Han C."/>
            <person name="Tapia R."/>
            <person name="Land M."/>
            <person name="Hauser L."/>
            <person name="Kyrpides N."/>
            <person name="Ivanova N."/>
            <person name="Pagani I."/>
            <person name="Jebbar M."/>
            <person name="Vannier P."/>
            <person name="Oger P."/>
            <person name="Cario A."/>
            <person name="Bartlett D."/>
            <person name="Noll K.M."/>
            <person name="Woyke T."/>
        </authorList>
    </citation>
    <scope>NUCLEOTIDE SEQUENCE [LARGE SCALE GENOMIC DNA]</scope>
    <source>
        <strain evidence="12">DSM 14283 / JCM 11233 / KA3</strain>
    </source>
</reference>
<keyword evidence="1 8" id="KW-0121">Carboxypeptidase</keyword>
<dbReference type="AlphaFoldDB" id="H2J720"/>
<dbReference type="GO" id="GO:0004181">
    <property type="term" value="F:metallocarboxypeptidase activity"/>
    <property type="evidence" value="ECO:0007669"/>
    <property type="project" value="UniProtKB-UniRule"/>
</dbReference>
<feature type="active site" description="Proton donor/acceptor" evidence="10">
    <location>
        <position position="261"/>
    </location>
</feature>
<keyword evidence="3 8" id="KW-0479">Metal-binding</keyword>
<dbReference type="Gene3D" id="1.10.1370.30">
    <property type="match status" value="1"/>
</dbReference>
<dbReference type="Proteomes" id="UP000007161">
    <property type="component" value="Chromosome"/>
</dbReference>
<evidence type="ECO:0000256" key="6">
    <source>
        <dbReference type="ARBA" id="ARBA00052755"/>
    </source>
</evidence>
<comment type="cofactor">
    <cofactor evidence="9">
        <name>Zn(2+)</name>
        <dbReference type="ChEBI" id="CHEBI:29105"/>
    </cofactor>
    <text evidence="9">Binds 1 zinc ion per subunit.</text>
</comment>
<dbReference type="PIRSF" id="PIRSF006615">
    <property type="entry name" value="Zn_crbxpep_Taq"/>
    <property type="match status" value="1"/>
</dbReference>